<evidence type="ECO:0000256" key="2">
    <source>
        <dbReference type="SAM" id="Phobius"/>
    </source>
</evidence>
<dbReference type="Proteomes" id="UP001212097">
    <property type="component" value="Chromosome"/>
</dbReference>
<feature type="transmembrane region" description="Helical" evidence="2">
    <location>
        <begin position="40"/>
        <end position="63"/>
    </location>
</feature>
<accession>A0ABY7QWP5</accession>
<evidence type="ECO:0000259" key="3">
    <source>
        <dbReference type="Pfam" id="PF20990"/>
    </source>
</evidence>
<proteinExistence type="predicted"/>
<dbReference type="Pfam" id="PF20990">
    <property type="entry name" value="DUF2207_C"/>
    <property type="match status" value="1"/>
</dbReference>
<protein>
    <submittedName>
        <fullName evidence="4">DUF2207 domain-containing protein</fullName>
    </submittedName>
</protein>
<keyword evidence="2" id="KW-0472">Membrane</keyword>
<feature type="compositionally biased region" description="Gly residues" evidence="1">
    <location>
        <begin position="185"/>
        <end position="197"/>
    </location>
</feature>
<keyword evidence="2" id="KW-0812">Transmembrane</keyword>
<reference evidence="4 5" key="1">
    <citation type="submission" date="2023-01" db="EMBL/GenBank/DDBJ databases">
        <authorList>
            <person name="Lee S.H."/>
            <person name="Jung H.S."/>
            <person name="Yun J.U."/>
        </authorList>
    </citation>
    <scope>NUCLEOTIDE SEQUENCE [LARGE SCALE GENOMIC DNA]</scope>
    <source>
        <strain evidence="4 5">CBA3108</strain>
    </source>
</reference>
<evidence type="ECO:0000256" key="1">
    <source>
        <dbReference type="SAM" id="MobiDB-lite"/>
    </source>
</evidence>
<feature type="domain" description="Predicted membrane protein YciQ-like C-terminal" evidence="3">
    <location>
        <begin position="7"/>
        <end position="122"/>
    </location>
</feature>
<name>A0ABY7QWP5_9ACTN</name>
<gene>
    <name evidence="4" type="ORF">O6R08_07840</name>
</gene>
<evidence type="ECO:0000313" key="4">
    <source>
        <dbReference type="EMBL" id="WCC79426.1"/>
    </source>
</evidence>
<dbReference type="InterPro" id="IPR048389">
    <property type="entry name" value="YciQ-like_C"/>
</dbReference>
<feature type="transmembrane region" description="Helical" evidence="2">
    <location>
        <begin position="12"/>
        <end position="34"/>
    </location>
</feature>
<dbReference type="RefSeq" id="WP_271417627.1">
    <property type="nucleotide sequence ID" value="NZ_CP115668.1"/>
</dbReference>
<feature type="region of interest" description="Disordered" evidence="1">
    <location>
        <begin position="176"/>
        <end position="197"/>
    </location>
</feature>
<reference evidence="4 5" key="2">
    <citation type="submission" date="2023-06" db="EMBL/GenBank/DDBJ databases">
        <title>The Gram-positive Non-spore-bearing Anaerobic Bacilli of Human Feces.</title>
        <authorList>
            <person name="Eggerth A.H."/>
        </authorList>
    </citation>
    <scope>NUCLEOTIDE SEQUENCE [LARGE SCALE GENOMIC DNA]</scope>
    <source>
        <strain evidence="4 5">CBA3108</strain>
    </source>
</reference>
<organism evidence="4 5">
    <name type="scientific">Cutibacterium equinum</name>
    <dbReference type="NCBI Taxonomy" id="3016342"/>
    <lineage>
        <taxon>Bacteria</taxon>
        <taxon>Bacillati</taxon>
        <taxon>Actinomycetota</taxon>
        <taxon>Actinomycetes</taxon>
        <taxon>Propionibacteriales</taxon>
        <taxon>Propionibacteriaceae</taxon>
        <taxon>Cutibacterium</taxon>
    </lineage>
</organism>
<evidence type="ECO:0000313" key="5">
    <source>
        <dbReference type="Proteomes" id="UP001212097"/>
    </source>
</evidence>
<keyword evidence="2" id="KW-1133">Transmembrane helix</keyword>
<dbReference type="EMBL" id="CP115668">
    <property type="protein sequence ID" value="WCC79426.1"/>
    <property type="molecule type" value="Genomic_DNA"/>
</dbReference>
<sequence>MSHRQRKRKTNAIGVALSLLYGGLIVGAMIAELGMDMDGIWWPFTVPSFMVMLFHLSCAFLPFQDRPSRSALGTAMADRVQGFRDYLATIEADSIRAEEDLGIFSAYLPWAAAFDITDRWNSVFQQLEAEGRWSPDLISDGLTVLTIGDDINQSFASTFNDMTSSMMTSMMEAASSTSSASDVGSSGGSGGGGGGSW</sequence>
<keyword evidence="5" id="KW-1185">Reference proteome</keyword>